<dbReference type="Pfam" id="PF00005">
    <property type="entry name" value="ABC_tran"/>
    <property type="match status" value="1"/>
</dbReference>
<comment type="caution">
    <text evidence="8">The sequence shown here is derived from an EMBL/GenBank/DDBJ whole genome shotgun (WGS) entry which is preliminary data.</text>
</comment>
<dbReference type="InterPro" id="IPR052156">
    <property type="entry name" value="BCAA_Transport_ATP-bd_LivF"/>
</dbReference>
<protein>
    <submittedName>
        <fullName evidence="8">ABC transporter ATP-binding protein</fullName>
    </submittedName>
</protein>
<dbReference type="CDD" id="cd03224">
    <property type="entry name" value="ABC_TM1139_LivF_branched"/>
    <property type="match status" value="1"/>
</dbReference>
<evidence type="ECO:0000256" key="6">
    <source>
        <dbReference type="ARBA" id="ARBA00022970"/>
    </source>
</evidence>
<keyword evidence="6" id="KW-0029">Amino-acid transport</keyword>
<keyword evidence="9" id="KW-1185">Reference proteome</keyword>
<keyword evidence="3" id="KW-1003">Cell membrane</keyword>
<evidence type="ECO:0000313" key="9">
    <source>
        <dbReference type="Proteomes" id="UP000776983"/>
    </source>
</evidence>
<gene>
    <name evidence="8" type="ORF">H0484_13590</name>
</gene>
<keyword evidence="2" id="KW-0813">Transport</keyword>
<dbReference type="PANTHER" id="PTHR43820">
    <property type="entry name" value="HIGH-AFFINITY BRANCHED-CHAIN AMINO ACID TRANSPORT ATP-BINDING PROTEIN LIVF"/>
    <property type="match status" value="1"/>
</dbReference>
<evidence type="ECO:0000256" key="5">
    <source>
        <dbReference type="ARBA" id="ARBA00022840"/>
    </source>
</evidence>
<evidence type="ECO:0000256" key="1">
    <source>
        <dbReference type="ARBA" id="ARBA00005417"/>
    </source>
</evidence>
<evidence type="ECO:0000256" key="2">
    <source>
        <dbReference type="ARBA" id="ARBA00022448"/>
    </source>
</evidence>
<organism evidence="8 9">
    <name type="scientific">Mesopusillimonas faecipullorum</name>
    <dbReference type="NCBI Taxonomy" id="2755040"/>
    <lineage>
        <taxon>Bacteria</taxon>
        <taxon>Pseudomonadati</taxon>
        <taxon>Pseudomonadota</taxon>
        <taxon>Betaproteobacteria</taxon>
        <taxon>Burkholderiales</taxon>
        <taxon>Alcaligenaceae</taxon>
        <taxon>Mesopusillimonas</taxon>
    </lineage>
</organism>
<proteinExistence type="inferred from homology"/>
<accession>A0ABS8CFH3</accession>
<dbReference type="SUPFAM" id="SSF52540">
    <property type="entry name" value="P-loop containing nucleoside triphosphate hydrolases"/>
    <property type="match status" value="1"/>
</dbReference>
<dbReference type="SMART" id="SM00382">
    <property type="entry name" value="AAA"/>
    <property type="match status" value="1"/>
</dbReference>
<dbReference type="InterPro" id="IPR003439">
    <property type="entry name" value="ABC_transporter-like_ATP-bd"/>
</dbReference>
<evidence type="ECO:0000256" key="3">
    <source>
        <dbReference type="ARBA" id="ARBA00022475"/>
    </source>
</evidence>
<dbReference type="RefSeq" id="WP_226955199.1">
    <property type="nucleotide sequence ID" value="NZ_JACDXW010000008.1"/>
</dbReference>
<dbReference type="InterPro" id="IPR027417">
    <property type="entry name" value="P-loop_NTPase"/>
</dbReference>
<reference evidence="8 9" key="1">
    <citation type="submission" date="2020-07" db="EMBL/GenBank/DDBJ databases">
        <title>Pusillimonas sp. nov., isolated from poultry manure in Taiwan.</title>
        <authorList>
            <person name="Lin S.-Y."/>
            <person name="Tang Y.-S."/>
            <person name="Young C.-C."/>
        </authorList>
    </citation>
    <scope>NUCLEOTIDE SEQUENCE [LARGE SCALE GENOMIC DNA]</scope>
    <source>
        <strain evidence="8 9">CC-YST705</strain>
    </source>
</reference>
<evidence type="ECO:0000313" key="8">
    <source>
        <dbReference type="EMBL" id="MCB5364781.1"/>
    </source>
</evidence>
<dbReference type="GO" id="GO:0005524">
    <property type="term" value="F:ATP binding"/>
    <property type="evidence" value="ECO:0007669"/>
    <property type="project" value="UniProtKB-KW"/>
</dbReference>
<dbReference type="PANTHER" id="PTHR43820:SF4">
    <property type="entry name" value="HIGH-AFFINITY BRANCHED-CHAIN AMINO ACID TRANSPORT ATP-BINDING PROTEIN LIVF"/>
    <property type="match status" value="1"/>
</dbReference>
<evidence type="ECO:0000256" key="4">
    <source>
        <dbReference type="ARBA" id="ARBA00022741"/>
    </source>
</evidence>
<comment type="similarity">
    <text evidence="1">Belongs to the ABC transporter superfamily.</text>
</comment>
<keyword evidence="3" id="KW-0472">Membrane</keyword>
<dbReference type="Gene3D" id="3.40.50.300">
    <property type="entry name" value="P-loop containing nucleotide triphosphate hydrolases"/>
    <property type="match status" value="1"/>
</dbReference>
<evidence type="ECO:0000259" key="7">
    <source>
        <dbReference type="PROSITE" id="PS50893"/>
    </source>
</evidence>
<name>A0ABS8CFH3_9BURK</name>
<keyword evidence="5 8" id="KW-0067">ATP-binding</keyword>
<sequence>MLDIKDLVVEHGNMRALFGMTLNVRQGERVALLGANGAGKSTTLGAIAGIYPPRSGSIRFKGTEIAGKPAAVNVVSGIAMVPEGRRLFTGMTVQENLELGAYAPSLRKGVQDRLEGIFDMFPILKEKRHQLSGELSGGQQQMVAIGRALMSKPDLLLLDEPFLGIAPVVVHLVMDALRKIAEGGVTVLLVEQNVHRAFEFAERGYVIEHGHVIMQGSAHDILDDPDFSAKFLGVDSEENQA</sequence>
<dbReference type="InterPro" id="IPR003593">
    <property type="entry name" value="AAA+_ATPase"/>
</dbReference>
<dbReference type="EMBL" id="JACDXW010000008">
    <property type="protein sequence ID" value="MCB5364781.1"/>
    <property type="molecule type" value="Genomic_DNA"/>
</dbReference>
<dbReference type="InterPro" id="IPR017871">
    <property type="entry name" value="ABC_transporter-like_CS"/>
</dbReference>
<dbReference type="PROSITE" id="PS50893">
    <property type="entry name" value="ABC_TRANSPORTER_2"/>
    <property type="match status" value="1"/>
</dbReference>
<dbReference type="Proteomes" id="UP000776983">
    <property type="component" value="Unassembled WGS sequence"/>
</dbReference>
<dbReference type="PROSITE" id="PS00211">
    <property type="entry name" value="ABC_TRANSPORTER_1"/>
    <property type="match status" value="1"/>
</dbReference>
<keyword evidence="4" id="KW-0547">Nucleotide-binding</keyword>
<feature type="domain" description="ABC transporter" evidence="7">
    <location>
        <begin position="2"/>
        <end position="234"/>
    </location>
</feature>